<feature type="domain" description="Fibronectin type-III" evidence="3">
    <location>
        <begin position="377"/>
        <end position="469"/>
    </location>
</feature>
<feature type="signal peptide" evidence="2">
    <location>
        <begin position="1"/>
        <end position="24"/>
    </location>
</feature>
<proteinExistence type="predicted"/>
<feature type="domain" description="SLH" evidence="4">
    <location>
        <begin position="60"/>
        <end position="123"/>
    </location>
</feature>
<dbReference type="InterPro" id="IPR028059">
    <property type="entry name" value="SWM_rpt"/>
</dbReference>
<dbReference type="Pfam" id="PF13753">
    <property type="entry name" value="SWM_repeat"/>
    <property type="match status" value="1"/>
</dbReference>
<evidence type="ECO:0000256" key="2">
    <source>
        <dbReference type="SAM" id="SignalP"/>
    </source>
</evidence>
<dbReference type="InterPro" id="IPR013783">
    <property type="entry name" value="Ig-like_fold"/>
</dbReference>
<dbReference type="InterPro" id="IPR011801">
    <property type="entry name" value="Swm_rep_I_cyn"/>
</dbReference>
<dbReference type="EMBL" id="JAKOAV010000053">
    <property type="protein sequence ID" value="MDF9409947.1"/>
    <property type="molecule type" value="Genomic_DNA"/>
</dbReference>
<accession>A0A9X4H7D6</accession>
<dbReference type="SMART" id="SM00060">
    <property type="entry name" value="FN3"/>
    <property type="match status" value="3"/>
</dbReference>
<protein>
    <submittedName>
        <fullName evidence="5">Fibronectin type III domain-containing protein</fullName>
    </submittedName>
</protein>
<gene>
    <name evidence="5" type="ORF">L7E55_16615</name>
</gene>
<feature type="chain" id="PRO_5040799510" evidence="2">
    <location>
        <begin position="25"/>
        <end position="657"/>
    </location>
</feature>
<feature type="domain" description="SLH" evidence="4">
    <location>
        <begin position="188"/>
        <end position="255"/>
    </location>
</feature>
<dbReference type="Pfam" id="PF00395">
    <property type="entry name" value="SLH"/>
    <property type="match status" value="2"/>
</dbReference>
<keyword evidence="2" id="KW-0732">Signal</keyword>
<name>A0A9X4H7D6_9FIRM</name>
<evidence type="ECO:0000256" key="1">
    <source>
        <dbReference type="ARBA" id="ARBA00022737"/>
    </source>
</evidence>
<dbReference type="InterPro" id="IPR036116">
    <property type="entry name" value="FN3_sf"/>
</dbReference>
<dbReference type="NCBIfam" id="TIGR02059">
    <property type="entry name" value="swm_rep_I"/>
    <property type="match status" value="1"/>
</dbReference>
<dbReference type="PANTHER" id="PTHR46957">
    <property type="entry name" value="CYTOKINE RECEPTOR"/>
    <property type="match status" value="1"/>
</dbReference>
<dbReference type="InterPro" id="IPR003961">
    <property type="entry name" value="FN3_dom"/>
</dbReference>
<feature type="domain" description="SLH" evidence="4">
    <location>
        <begin position="124"/>
        <end position="186"/>
    </location>
</feature>
<keyword evidence="1" id="KW-0677">Repeat</keyword>
<keyword evidence="6" id="KW-1185">Reference proteome</keyword>
<dbReference type="RefSeq" id="WP_277445475.1">
    <property type="nucleotide sequence ID" value="NZ_JAKOAV010000053.1"/>
</dbReference>
<evidence type="ECO:0000259" key="3">
    <source>
        <dbReference type="PROSITE" id="PS50853"/>
    </source>
</evidence>
<organism evidence="5 6">
    <name type="scientific">Pelotomaculum isophthalicicum JI</name>
    <dbReference type="NCBI Taxonomy" id="947010"/>
    <lineage>
        <taxon>Bacteria</taxon>
        <taxon>Bacillati</taxon>
        <taxon>Bacillota</taxon>
        <taxon>Clostridia</taxon>
        <taxon>Eubacteriales</taxon>
        <taxon>Desulfotomaculaceae</taxon>
        <taxon>Pelotomaculum</taxon>
    </lineage>
</organism>
<dbReference type="PROSITE" id="PS50853">
    <property type="entry name" value="FN3"/>
    <property type="match status" value="3"/>
</dbReference>
<dbReference type="CDD" id="cd00063">
    <property type="entry name" value="FN3"/>
    <property type="match status" value="3"/>
</dbReference>
<dbReference type="Gene3D" id="2.60.40.10">
    <property type="entry name" value="Immunoglobulins"/>
    <property type="match status" value="3"/>
</dbReference>
<dbReference type="InterPro" id="IPR001119">
    <property type="entry name" value="SLH_dom"/>
</dbReference>
<reference evidence="5" key="1">
    <citation type="submission" date="2022-02" db="EMBL/GenBank/DDBJ databases">
        <authorList>
            <person name="Leng L."/>
        </authorList>
    </citation>
    <scope>NUCLEOTIDE SEQUENCE</scope>
    <source>
        <strain evidence="5">JI</strain>
    </source>
</reference>
<evidence type="ECO:0000313" key="5">
    <source>
        <dbReference type="EMBL" id="MDF9409947.1"/>
    </source>
</evidence>
<feature type="domain" description="Fibronectin type-III" evidence="3">
    <location>
        <begin position="573"/>
        <end position="657"/>
    </location>
</feature>
<comment type="caution">
    <text evidence="5">The sequence shown here is derived from an EMBL/GenBank/DDBJ whole genome shotgun (WGS) entry which is preliminary data.</text>
</comment>
<dbReference type="Pfam" id="PF00041">
    <property type="entry name" value="fn3"/>
    <property type="match status" value="3"/>
</dbReference>
<dbReference type="PANTHER" id="PTHR46957:SF3">
    <property type="entry name" value="CYTOKINE RECEPTOR"/>
    <property type="match status" value="1"/>
</dbReference>
<evidence type="ECO:0000313" key="6">
    <source>
        <dbReference type="Proteomes" id="UP001154312"/>
    </source>
</evidence>
<dbReference type="GO" id="GO:0016020">
    <property type="term" value="C:membrane"/>
    <property type="evidence" value="ECO:0007669"/>
    <property type="project" value="UniProtKB-SubCell"/>
</dbReference>
<dbReference type="InterPro" id="IPR050713">
    <property type="entry name" value="RTP_Phos/Ushers"/>
</dbReference>
<dbReference type="SUPFAM" id="SSF49265">
    <property type="entry name" value="Fibronectin type III"/>
    <property type="match status" value="2"/>
</dbReference>
<sequence>MKKRLVVLSMVFLIVFATSGSALAKDKRGNQQQLNQSWLQNLNTVQHDKENDNEDNSQQIQVFFFDVPDNHWASKAIKNMRKLGVICGDPDGNFYPERTVTRAEFAKMLVLSLNLPLDQGTVQTFTDIPANFWGYKYIEAAQNYLTGYLNSNGQLSYQPQAPAVREDIIVALVKGLGLGSEQPDYSVLSNFVDADQISNNLKGYVAIAVKHNLVKGSLGLNGQYYLNPQGKLTRAEAAAFLDRIIQNNKVVVGDNQGDKVIIGQQPGTQQAPVLNTATVNGAILTLNYNESLDTNSVPSGSDFSVVVNGTVQAAPAGVTVSGSNVTIVMYQTVPAGSTVTLSYTPGTHPIRDLTGYNASALVNYQVSNGNATSDTTPPTWLQSSVLSVSNLSGTGLTLTWPQATDNVGVTAYRIYENGSLLTTLNGATTTYNVTGLTAGTQYTFQVQAGDAAGNWSTSVSTSVTTTALTDTQAPAWPAGSALTASSVTQNSLTLTWPQATDNVGVNAYRIYQDGSLTTLNGATTTYNVTGLTAGTQYTFQVQAGDAAGNWSTSVSTSVTTTALTDTQAPAWPAGSALTASSVTQNSLTLTWLQATDNVGVTAYRIYENGSLLATVSGSVNSYNVVGLTANTAHTFRVDAGDAAGNWATGPSLNAATI</sequence>
<evidence type="ECO:0000259" key="4">
    <source>
        <dbReference type="PROSITE" id="PS51272"/>
    </source>
</evidence>
<dbReference type="Proteomes" id="UP001154312">
    <property type="component" value="Unassembled WGS sequence"/>
</dbReference>
<dbReference type="PROSITE" id="PS51272">
    <property type="entry name" value="SLH"/>
    <property type="match status" value="3"/>
</dbReference>
<feature type="domain" description="Fibronectin type-III" evidence="3">
    <location>
        <begin position="478"/>
        <end position="564"/>
    </location>
</feature>
<dbReference type="AlphaFoldDB" id="A0A9X4H7D6"/>